<evidence type="ECO:0000313" key="2">
    <source>
        <dbReference type="EMBL" id="KAF2763494.1"/>
    </source>
</evidence>
<protein>
    <recommendedName>
        <fullName evidence="4">C2H2-type domain-containing protein</fullName>
    </recommendedName>
</protein>
<dbReference type="PANTHER" id="PTHR42354">
    <property type="entry name" value="C2H2-TYPE DOMAIN-CONTAINING PROTEIN"/>
    <property type="match status" value="1"/>
</dbReference>
<evidence type="ECO:0000313" key="3">
    <source>
        <dbReference type="Proteomes" id="UP000799437"/>
    </source>
</evidence>
<reference evidence="2" key="1">
    <citation type="journal article" date="2020" name="Stud. Mycol.">
        <title>101 Dothideomycetes genomes: a test case for predicting lifestyles and emergence of pathogens.</title>
        <authorList>
            <person name="Haridas S."/>
            <person name="Albert R."/>
            <person name="Binder M."/>
            <person name="Bloem J."/>
            <person name="Labutti K."/>
            <person name="Salamov A."/>
            <person name="Andreopoulos B."/>
            <person name="Baker S."/>
            <person name="Barry K."/>
            <person name="Bills G."/>
            <person name="Bluhm B."/>
            <person name="Cannon C."/>
            <person name="Castanera R."/>
            <person name="Culley D."/>
            <person name="Daum C."/>
            <person name="Ezra D."/>
            <person name="Gonzalez J."/>
            <person name="Henrissat B."/>
            <person name="Kuo A."/>
            <person name="Liang C."/>
            <person name="Lipzen A."/>
            <person name="Lutzoni F."/>
            <person name="Magnuson J."/>
            <person name="Mondo S."/>
            <person name="Nolan M."/>
            <person name="Ohm R."/>
            <person name="Pangilinan J."/>
            <person name="Park H.-J."/>
            <person name="Ramirez L."/>
            <person name="Alfaro M."/>
            <person name="Sun H."/>
            <person name="Tritt A."/>
            <person name="Yoshinaga Y."/>
            <person name="Zwiers L.-H."/>
            <person name="Turgeon B."/>
            <person name="Goodwin S."/>
            <person name="Spatafora J."/>
            <person name="Crous P."/>
            <person name="Grigoriev I."/>
        </authorList>
    </citation>
    <scope>NUCLEOTIDE SEQUENCE</scope>
    <source>
        <strain evidence="2">CBS 121739</strain>
    </source>
</reference>
<dbReference type="OrthoDB" id="5309037at2759"/>
<name>A0A6A6WMQ7_9PEZI</name>
<feature type="region of interest" description="Disordered" evidence="1">
    <location>
        <begin position="69"/>
        <end position="93"/>
    </location>
</feature>
<proteinExistence type="predicted"/>
<gene>
    <name evidence="2" type="ORF">EJ05DRAFT_496313</name>
</gene>
<dbReference type="GeneID" id="54487424"/>
<organism evidence="2 3">
    <name type="scientific">Pseudovirgaria hyperparasitica</name>
    <dbReference type="NCBI Taxonomy" id="470096"/>
    <lineage>
        <taxon>Eukaryota</taxon>
        <taxon>Fungi</taxon>
        <taxon>Dikarya</taxon>
        <taxon>Ascomycota</taxon>
        <taxon>Pezizomycotina</taxon>
        <taxon>Dothideomycetes</taxon>
        <taxon>Dothideomycetes incertae sedis</taxon>
        <taxon>Acrospermales</taxon>
        <taxon>Acrospermaceae</taxon>
        <taxon>Pseudovirgaria</taxon>
    </lineage>
</organism>
<evidence type="ECO:0008006" key="4">
    <source>
        <dbReference type="Google" id="ProtNLM"/>
    </source>
</evidence>
<sequence length="350" mass="39155">MNLDLGGGHFSDSNVKKTFIVATLVSTLIGTFTSSHNLYERLGEKRKQHKKDEQQNDAIKELKDEIKDLKKGGKNDARRDDSPRADNLVSSLDQSGQMIQREFNNGFARLGDRFAGGDLVTENALQKQIIQLQQTVINVLQDAVNSGRQLSQRDIDKLAMASDMARDNTLEALRSQYQRQAGQDDRRISLAPAASERLRITSGLEDLSLAPPKRPNPANSLFCPYAMDLQDMPRRALAGAFDAGRGDGCCPDCHIRVSVNSQDRWKIRKRLPVLVSRNGRQEEIIEEHVFEIGPRLVVKCHTESGGFACLLCHKTRDFDALCKDPEVLVSHIGKAHNMEEYSSEVDIVEM</sequence>
<accession>A0A6A6WMQ7</accession>
<dbReference type="EMBL" id="ML996565">
    <property type="protein sequence ID" value="KAF2763494.1"/>
    <property type="molecule type" value="Genomic_DNA"/>
</dbReference>
<keyword evidence="3" id="KW-1185">Reference proteome</keyword>
<dbReference type="Proteomes" id="UP000799437">
    <property type="component" value="Unassembled WGS sequence"/>
</dbReference>
<dbReference type="AlphaFoldDB" id="A0A6A6WMQ7"/>
<feature type="compositionally biased region" description="Basic and acidic residues" evidence="1">
    <location>
        <begin position="69"/>
        <end position="84"/>
    </location>
</feature>
<dbReference type="PANTHER" id="PTHR42354:SF1">
    <property type="entry name" value="C2H2-TYPE DOMAIN-CONTAINING PROTEIN"/>
    <property type="match status" value="1"/>
</dbReference>
<evidence type="ECO:0000256" key="1">
    <source>
        <dbReference type="SAM" id="MobiDB-lite"/>
    </source>
</evidence>
<dbReference type="RefSeq" id="XP_033605945.1">
    <property type="nucleotide sequence ID" value="XM_033746370.1"/>
</dbReference>